<dbReference type="GO" id="GO:0005737">
    <property type="term" value="C:cytoplasm"/>
    <property type="evidence" value="ECO:0007669"/>
    <property type="project" value="UniProtKB-SubCell"/>
</dbReference>
<keyword evidence="3 9" id="KW-0479">Metal-binding</keyword>
<dbReference type="GO" id="GO:0006783">
    <property type="term" value="P:heme biosynthetic process"/>
    <property type="evidence" value="ECO:0007669"/>
    <property type="project" value="UniProtKB-UniRule"/>
</dbReference>
<keyword evidence="7 9" id="KW-0627">Porphyrin biosynthesis</keyword>
<evidence type="ECO:0000256" key="2">
    <source>
        <dbReference type="ARBA" id="ARBA00022490"/>
    </source>
</evidence>
<keyword evidence="5 9" id="KW-0350">Heme biosynthesis</keyword>
<dbReference type="HAMAP" id="MF_00323">
    <property type="entry name" value="Ferrochelatase"/>
    <property type="match status" value="1"/>
</dbReference>
<proteinExistence type="inferred from homology"/>
<dbReference type="PROSITE" id="PS00534">
    <property type="entry name" value="FERROCHELATASE"/>
    <property type="match status" value="1"/>
</dbReference>
<dbReference type="Gene3D" id="3.40.50.1400">
    <property type="match status" value="2"/>
</dbReference>
<dbReference type="EC" id="4.98.1.1" evidence="9 10"/>
<name>C6SLP6_NEIME</name>
<dbReference type="Pfam" id="PF00762">
    <property type="entry name" value="Ferrochelatase"/>
    <property type="match status" value="1"/>
</dbReference>
<dbReference type="InterPro" id="IPR019772">
    <property type="entry name" value="Ferrochelatase_AS"/>
</dbReference>
<evidence type="ECO:0000256" key="3">
    <source>
        <dbReference type="ARBA" id="ARBA00022723"/>
    </source>
</evidence>
<reference evidence="11" key="1">
    <citation type="journal article" date="2008" name="Proc. Natl. Acad. Sci. U.S.A.">
        <title>Whole-genome comparison of disease and carriage strains provides insights into virulence evolution in Neisseria meningitidis.</title>
        <authorList>
            <person name="Schoen C."/>
            <person name="Blom J."/>
            <person name="Claus H."/>
            <person name="Schramm-Glueck A."/>
            <person name="Brandt P."/>
            <person name="Mueller T."/>
            <person name="Goesmann A."/>
            <person name="Joseph B."/>
            <person name="Konietzny S."/>
            <person name="Kurzai O."/>
            <person name="Schmitt C."/>
            <person name="Friedrich T."/>
            <person name="Linke B."/>
            <person name="Vogel U."/>
            <person name="Frosch M."/>
        </authorList>
    </citation>
    <scope>NUCLEOTIDE SEQUENCE</scope>
    <source>
        <strain evidence="11">Alpha275</strain>
    </source>
</reference>
<dbReference type="GO" id="GO:0004325">
    <property type="term" value="F:ferrochelatase activity"/>
    <property type="evidence" value="ECO:0007669"/>
    <property type="project" value="UniProtKB-UniRule"/>
</dbReference>
<gene>
    <name evidence="9 11" type="primary">hemH</name>
    <name evidence="11" type="ORF">NMW_1872</name>
</gene>
<dbReference type="FunFam" id="3.40.50.1400:FF:000002">
    <property type="entry name" value="Ferrochelatase"/>
    <property type="match status" value="1"/>
</dbReference>
<dbReference type="GO" id="GO:0046872">
    <property type="term" value="F:metal ion binding"/>
    <property type="evidence" value="ECO:0007669"/>
    <property type="project" value="UniProtKB-KW"/>
</dbReference>
<feature type="binding site" evidence="9">
    <location>
        <position position="230"/>
    </location>
    <ligand>
        <name>Fe(2+)</name>
        <dbReference type="ChEBI" id="CHEBI:29033"/>
    </ligand>
</feature>
<organism evidence="11">
    <name type="scientific">Neisseria meningitidis alpha275</name>
    <dbReference type="NCBI Taxonomy" id="295996"/>
    <lineage>
        <taxon>Bacteria</taxon>
        <taxon>Pseudomonadati</taxon>
        <taxon>Pseudomonadota</taxon>
        <taxon>Betaproteobacteria</taxon>
        <taxon>Neisseriales</taxon>
        <taxon>Neisseriaceae</taxon>
        <taxon>Neisseria</taxon>
    </lineage>
</organism>
<dbReference type="InterPro" id="IPR033644">
    <property type="entry name" value="Ferrochelatase_C"/>
</dbReference>
<dbReference type="NCBIfam" id="TIGR00109">
    <property type="entry name" value="hemH"/>
    <property type="match status" value="1"/>
</dbReference>
<keyword evidence="4 9" id="KW-0408">Iron</keyword>
<sequence length="425" mass="48612">MPSEAASDGILPLYPTRTIFQKPIMLPFFPEPSLSYTQQNRTAVLLLNLGTPDAPTAQAVRPYLKSFLTDRRIVELPKWLWYPILHGLVLTLRPKKSAHAYEKIWFKEGSPLEVYTARQAAALAERMPDLIVRHAMTYGNPSVADVLSELKAQGAGRLLVIPMYPQYAASSSGAAVDKVCEQLLLQRNQMSVRTVSRFYDDTGYIDAMKNHILRYWAEHGRGKKLMLSFHGVPQKHYDLGDPYPDECRHTAKLLAEALELTEDQYVVSFQSQFGRAKWVTPSTQDLFGKLPKQGVTELDVFCPGFLADCLETLEEIALMGREQFYEAGGKKLPLYPLPQRQPRLDRRTRRTCRRKPWRLALKLFDPCLKCRLNAVFRRHFPATLAYDGIYAGQHIKCNLTTDSARKSFTRYAKSTTRFQTLRKHQ</sequence>
<dbReference type="PANTHER" id="PTHR11108:SF1">
    <property type="entry name" value="FERROCHELATASE, MITOCHONDRIAL"/>
    <property type="match status" value="1"/>
</dbReference>
<dbReference type="PANTHER" id="PTHR11108">
    <property type="entry name" value="FERROCHELATASE"/>
    <property type="match status" value="1"/>
</dbReference>
<accession>C6SLP6</accession>
<evidence type="ECO:0000256" key="4">
    <source>
        <dbReference type="ARBA" id="ARBA00023004"/>
    </source>
</evidence>
<dbReference type="UniPathway" id="UPA00252">
    <property type="reaction ID" value="UER00325"/>
</dbReference>
<comment type="subcellular location">
    <subcellularLocation>
        <location evidence="9 10">Cytoplasm</location>
    </subcellularLocation>
</comment>
<evidence type="ECO:0000256" key="7">
    <source>
        <dbReference type="ARBA" id="ARBA00023244"/>
    </source>
</evidence>
<evidence type="ECO:0000256" key="6">
    <source>
        <dbReference type="ARBA" id="ARBA00023239"/>
    </source>
</evidence>
<dbReference type="AlphaFoldDB" id="C6SLP6"/>
<dbReference type="SUPFAM" id="SSF53800">
    <property type="entry name" value="Chelatase"/>
    <property type="match status" value="1"/>
</dbReference>
<evidence type="ECO:0000313" key="11">
    <source>
        <dbReference type="EMBL" id="CBA09212.1"/>
    </source>
</evidence>
<comment type="function">
    <text evidence="9 10">Catalyzes the ferrous insertion into protoporphyrin IX.</text>
</comment>
<evidence type="ECO:0000256" key="9">
    <source>
        <dbReference type="HAMAP-Rule" id="MF_00323"/>
    </source>
</evidence>
<dbReference type="InterPro" id="IPR001015">
    <property type="entry name" value="Ferrochelatase"/>
</dbReference>
<keyword evidence="6 9" id="KW-0456">Lyase</keyword>
<comment type="pathway">
    <text evidence="9 10">Porphyrin-containing compound metabolism; protoheme biosynthesis; protoheme from protoporphyrin-IX: step 1/1.</text>
</comment>
<keyword evidence="2 9" id="KW-0963">Cytoplasm</keyword>
<evidence type="ECO:0000256" key="5">
    <source>
        <dbReference type="ARBA" id="ARBA00023133"/>
    </source>
</evidence>
<feature type="binding site" evidence="9">
    <location>
        <position position="311"/>
    </location>
    <ligand>
        <name>Fe(2+)</name>
        <dbReference type="ChEBI" id="CHEBI:29033"/>
    </ligand>
</feature>
<evidence type="ECO:0000256" key="1">
    <source>
        <dbReference type="ARBA" id="ARBA00007718"/>
    </source>
</evidence>
<comment type="catalytic activity">
    <reaction evidence="9 10">
        <text>heme b + 2 H(+) = protoporphyrin IX + Fe(2+)</text>
        <dbReference type="Rhea" id="RHEA:22584"/>
        <dbReference type="ChEBI" id="CHEBI:15378"/>
        <dbReference type="ChEBI" id="CHEBI:29033"/>
        <dbReference type="ChEBI" id="CHEBI:57306"/>
        <dbReference type="ChEBI" id="CHEBI:60344"/>
        <dbReference type="EC" id="4.98.1.1"/>
    </reaction>
</comment>
<dbReference type="InterPro" id="IPR033659">
    <property type="entry name" value="Ferrochelatase_N"/>
</dbReference>
<comment type="similarity">
    <text evidence="1 9 10">Belongs to the ferrochelatase family.</text>
</comment>
<protein>
    <recommendedName>
        <fullName evidence="9 10">Ferrochelatase</fullName>
        <ecNumber evidence="9 10">4.98.1.1</ecNumber>
    </recommendedName>
    <alternativeName>
        <fullName evidence="9">Heme synthase</fullName>
    </alternativeName>
    <alternativeName>
        <fullName evidence="9">Protoheme ferro-lyase</fullName>
    </alternativeName>
</protein>
<evidence type="ECO:0000256" key="10">
    <source>
        <dbReference type="RuleBase" id="RU000607"/>
    </source>
</evidence>
<dbReference type="CDD" id="cd03411">
    <property type="entry name" value="Ferrochelatase_N"/>
    <property type="match status" value="1"/>
</dbReference>
<evidence type="ECO:0000256" key="8">
    <source>
        <dbReference type="ARBA" id="ARBA00024536"/>
    </source>
</evidence>
<dbReference type="EMBL" id="AM889138">
    <property type="protein sequence ID" value="CBA09212.1"/>
    <property type="molecule type" value="Genomic_DNA"/>
</dbReference>
<comment type="catalytic activity">
    <reaction evidence="8">
        <text>Fe-coproporphyrin III + 2 H(+) = coproporphyrin III + Fe(2+)</text>
        <dbReference type="Rhea" id="RHEA:49572"/>
        <dbReference type="ChEBI" id="CHEBI:15378"/>
        <dbReference type="ChEBI" id="CHEBI:29033"/>
        <dbReference type="ChEBI" id="CHEBI:68438"/>
        <dbReference type="ChEBI" id="CHEBI:131725"/>
        <dbReference type="EC" id="4.99.1.9"/>
    </reaction>
    <physiologicalReaction direction="right-to-left" evidence="8">
        <dbReference type="Rhea" id="RHEA:49574"/>
    </physiologicalReaction>
</comment>
<dbReference type="CDD" id="cd00419">
    <property type="entry name" value="Ferrochelatase_C"/>
    <property type="match status" value="1"/>
</dbReference>